<protein>
    <submittedName>
        <fullName evidence="7">Glucosyl-3-phosphoglycerate synthase</fullName>
        <ecNumber evidence="7">2.4.1.266</ecNumber>
    </submittedName>
</protein>
<dbReference type="PANTHER" id="PTHR48090:SF10">
    <property type="entry name" value="GLUCOSYL-3-PHOSPHOGLYCERATE SYNTHASE"/>
    <property type="match status" value="1"/>
</dbReference>
<evidence type="ECO:0000256" key="2">
    <source>
        <dbReference type="ARBA" id="ARBA00006739"/>
    </source>
</evidence>
<keyword evidence="3 7" id="KW-0328">Glycosyltransferase</keyword>
<comment type="cofactor">
    <cofactor evidence="1">
        <name>Mg(2+)</name>
        <dbReference type="ChEBI" id="CHEBI:18420"/>
    </cofactor>
</comment>
<sequence length="221" mass="23912">MADGISIVIPARNEAETVGRVVAAVAGRRSVNEVIVVDNASWDGTAEAAAEAGATVIEEAEPGLGRALKTGFAAAKGDWVMKIDADLETFDSGLVETLTEAREPGVGMIKGNWQDPTDDLPMTRLLIRPAIKLIYPELAHVRAPNSGIYLFDRDLIDLPKLADTNAADIDVMLRVHTAGYAIAEVEIGEIKHDPRNKQHYNAMAENILNLFLKHHAQQLEG</sequence>
<reference evidence="7 8" key="1">
    <citation type="submission" date="2018-08" db="EMBL/GenBank/DDBJ databases">
        <title>Genetic Globetrotter - A new plasmid hitch-hiking vast phylogenetic and geographic distances.</title>
        <authorList>
            <person name="Vollmers J."/>
            <person name="Petersen J."/>
        </authorList>
    </citation>
    <scope>NUCLEOTIDE SEQUENCE [LARGE SCALE GENOMIC DNA]</scope>
    <source>
        <strain evidence="7 8">DSM 26383</strain>
    </source>
</reference>
<evidence type="ECO:0000259" key="6">
    <source>
        <dbReference type="Pfam" id="PF00535"/>
    </source>
</evidence>
<dbReference type="EMBL" id="CP031598">
    <property type="protein sequence ID" value="QEW24893.1"/>
    <property type="molecule type" value="Genomic_DNA"/>
</dbReference>
<comment type="similarity">
    <text evidence="2">Belongs to the glycosyltransferase 2 family.</text>
</comment>
<dbReference type="Proteomes" id="UP000325785">
    <property type="component" value="Chromosome"/>
</dbReference>
<dbReference type="Pfam" id="PF00535">
    <property type="entry name" value="Glycos_transf_2"/>
    <property type="match status" value="1"/>
</dbReference>
<dbReference type="OrthoDB" id="9815923at2"/>
<dbReference type="Gene3D" id="3.90.550.10">
    <property type="entry name" value="Spore Coat Polysaccharide Biosynthesis Protein SpsA, Chain A"/>
    <property type="match status" value="1"/>
</dbReference>
<evidence type="ECO:0000256" key="5">
    <source>
        <dbReference type="ARBA" id="ARBA00022842"/>
    </source>
</evidence>
<dbReference type="SUPFAM" id="SSF53448">
    <property type="entry name" value="Nucleotide-diphospho-sugar transferases"/>
    <property type="match status" value="1"/>
</dbReference>
<evidence type="ECO:0000256" key="3">
    <source>
        <dbReference type="ARBA" id="ARBA00022676"/>
    </source>
</evidence>
<proteinExistence type="inferred from homology"/>
<dbReference type="RefSeq" id="WP_057820795.1">
    <property type="nucleotide sequence ID" value="NZ_CP031598.1"/>
</dbReference>
<organism evidence="7 8">
    <name type="scientific">Roseovarius indicus</name>
    <dbReference type="NCBI Taxonomy" id="540747"/>
    <lineage>
        <taxon>Bacteria</taxon>
        <taxon>Pseudomonadati</taxon>
        <taxon>Pseudomonadota</taxon>
        <taxon>Alphaproteobacteria</taxon>
        <taxon>Rhodobacterales</taxon>
        <taxon>Roseobacteraceae</taxon>
        <taxon>Roseovarius</taxon>
    </lineage>
</organism>
<dbReference type="EC" id="2.4.1.266" evidence="7"/>
<dbReference type="KEGG" id="rid:RIdsm_00677"/>
<evidence type="ECO:0000256" key="4">
    <source>
        <dbReference type="ARBA" id="ARBA00022679"/>
    </source>
</evidence>
<dbReference type="InterPro" id="IPR001173">
    <property type="entry name" value="Glyco_trans_2-like"/>
</dbReference>
<keyword evidence="5" id="KW-0460">Magnesium</keyword>
<accession>A0A5P3A861</accession>
<feature type="domain" description="Glycosyltransferase 2-like" evidence="6">
    <location>
        <begin position="6"/>
        <end position="128"/>
    </location>
</feature>
<dbReference type="PANTHER" id="PTHR48090">
    <property type="entry name" value="UNDECAPRENYL-PHOSPHATE 4-DEOXY-4-FORMAMIDO-L-ARABINOSE TRANSFERASE-RELATED"/>
    <property type="match status" value="1"/>
</dbReference>
<dbReference type="InterPro" id="IPR029044">
    <property type="entry name" value="Nucleotide-diphossugar_trans"/>
</dbReference>
<dbReference type="InterPro" id="IPR050256">
    <property type="entry name" value="Glycosyltransferase_2"/>
</dbReference>
<evidence type="ECO:0000256" key="1">
    <source>
        <dbReference type="ARBA" id="ARBA00001946"/>
    </source>
</evidence>
<evidence type="ECO:0000313" key="7">
    <source>
        <dbReference type="EMBL" id="QEW24893.1"/>
    </source>
</evidence>
<dbReference type="GO" id="GO:0016757">
    <property type="term" value="F:glycosyltransferase activity"/>
    <property type="evidence" value="ECO:0007669"/>
    <property type="project" value="UniProtKB-KW"/>
</dbReference>
<name>A0A5P3A861_9RHOB</name>
<keyword evidence="4 7" id="KW-0808">Transferase</keyword>
<gene>
    <name evidence="7" type="ORF">RIdsm_00677</name>
</gene>
<dbReference type="AlphaFoldDB" id="A0A5P3A861"/>
<evidence type="ECO:0000313" key="8">
    <source>
        <dbReference type="Proteomes" id="UP000325785"/>
    </source>
</evidence>